<keyword evidence="6" id="KW-0614">Plasmid</keyword>
<geneLocation type="plasmid" evidence="6">
    <name>ApAb3p2</name>
</geneLocation>
<feature type="domain" description="DNA2/NAM7 helicase-like C-terminal" evidence="5">
    <location>
        <begin position="925"/>
        <end position="1103"/>
    </location>
</feature>
<dbReference type="InterPro" id="IPR047187">
    <property type="entry name" value="SF1_C_Upf1"/>
</dbReference>
<keyword evidence="3" id="KW-0347">Helicase</keyword>
<dbReference type="Gene3D" id="3.40.50.300">
    <property type="entry name" value="P-loop containing nucleotide triphosphate hydrolases"/>
    <property type="match status" value="3"/>
</dbReference>
<evidence type="ECO:0000256" key="1">
    <source>
        <dbReference type="ARBA" id="ARBA00022741"/>
    </source>
</evidence>
<dbReference type="Pfam" id="PF13087">
    <property type="entry name" value="AAA_12"/>
    <property type="match status" value="1"/>
</dbReference>
<dbReference type="InterPro" id="IPR041679">
    <property type="entry name" value="DNA2/NAM7-like_C"/>
</dbReference>
<sequence length="1319" mass="145222">MSSKPSHHSVLSYWHSALLDDAQMKISFSRDNLVALDEEGFEKGKLPPDKTQALRKMHPASRDLAPDDSIIAMAGIRILLGQVSHSTEHSKQPALFCMAMLVNVSPEGTIQPLKDAPPWINRELLEPSDGDVLIGDLATMDTWLQLNPFEGGSLGKTLEWGEKLWNAVTGEDGLPDGYELWERVALQPAEASIGMIATLHQRRFYDTVLADTGLVTPLLARYIDGGPEPAVVDESQKWAAAGRARGTMTFAYGMSSSQSEAMTAFCSVKDGDILAVNGPPGTGKTTLLQGIVATELVTRALEGGDPAVIVGTSTNNQAVTNIIDAMKKAMASKDSRPWARRWIEGADALGLYFPSGEKEKEALKAGYLIASPGRGLGTMEWKGFPERERDTVDAWASRDAWINGYYGSFYPGVTPPLRKEHLSGHGPQGARHDISLVEDGIAKIRARMKVLVETGRVCAGEARKLNQLYVASGYGTYPDITKAIAQREAILQERRPREDALKSDLKEKEAAAAVPRARINEENRKTRDLLKQRDDAVHAAGQKVEEVGAHAVALIAALPGGGFFSNLMSGRNWANVERLVAEGRQGSFFRSLMQAQVKSKREWMDAINEMTASAERELATVRESREETRQARDTLIQKLEREVAAADLVSKTARAEYDHYVGGSYVLAGRELEKLVTLKHQILQQLQDCCTAIETVLAPSDWAAMFDMPEEKLPWRQSNWTGRLDVIEDFLDRTIRYALFQYALRYWEGRWVLEVQALQDALEQNDNKVYPFKVGGRAMEAMYRRWAMLTPLFIVTAASLPKFPKCTMMEKGKFVERFMAGFFDLLIVDEAGQIAPYQMVPAMAFSKKAVVVGDVFQIEPVVTSSHATDTGNARKAGVQEYFWDDDGPVDPRVVTAAPGNNNIMGSVMRVVQTGTSHSSPDSPVPGIFLTEHRRCRRDIIEICNELVYNGRLKPMTAEPDREPPLPPLAWANVNGTSERLGRSQRNPREAEAIARWIVSKADEWKDFYDKPVNEIVAVIAPYGPQRDAIRRALRKFSTAHTDKNISKIKVGTVNAMQGAERDIIIFSPTCDRKASTGFLDGKRSLLNVAISRAVHSFVVIGTMEIFERNPASALGILGRALFSKGYELGDVTGNWAADTSLILRGKRLSSVSEHHAQLDKALADLKDGEEIVIVSPFLSLSGVNAPELQDSIREAVGRGAVVNIVTRAPNAPGYSNGTSPACRKALEETGARLHDIKLLHSKTLMTQSFIAEGSFNWLSVMRDKPEGANLDTSWVLTGEDAHKAAREAIDELNLLLKESKPPSEIGHGIMAAFVSQGKD</sequence>
<dbReference type="SUPFAM" id="SSF52540">
    <property type="entry name" value="P-loop containing nucleoside triphosphate hydrolases"/>
    <property type="match status" value="1"/>
</dbReference>
<dbReference type="SUPFAM" id="SSF56024">
    <property type="entry name" value="Phospholipase D/nuclease"/>
    <property type="match status" value="1"/>
</dbReference>
<keyword evidence="1" id="KW-0547">Nucleotide-binding</keyword>
<dbReference type="InterPro" id="IPR050534">
    <property type="entry name" value="Coronavir_polyprotein_1ab"/>
</dbReference>
<dbReference type="InterPro" id="IPR027417">
    <property type="entry name" value="P-loop_NTPase"/>
</dbReference>
<evidence type="ECO:0000313" key="6">
    <source>
        <dbReference type="EMBL" id="ALR88365.1"/>
    </source>
</evidence>
<evidence type="ECO:0000256" key="3">
    <source>
        <dbReference type="ARBA" id="ARBA00022806"/>
    </source>
</evidence>
<keyword evidence="2" id="KW-0378">Hydrolase</keyword>
<evidence type="ECO:0000256" key="2">
    <source>
        <dbReference type="ARBA" id="ARBA00022801"/>
    </source>
</evidence>
<dbReference type="CDD" id="cd18808">
    <property type="entry name" value="SF1_C_Upf1"/>
    <property type="match status" value="1"/>
</dbReference>
<gene>
    <name evidence="6" type="ORF">DB34_14480</name>
</gene>
<dbReference type="GO" id="GO:0004386">
    <property type="term" value="F:helicase activity"/>
    <property type="evidence" value="ECO:0007669"/>
    <property type="project" value="UniProtKB-KW"/>
</dbReference>
<reference evidence="6" key="1">
    <citation type="submission" date="2015-11" db="EMBL/GenBank/DDBJ databases">
        <title>Plasmid sequences of Acetobacter pasteurianus Ab3.</title>
        <authorList>
            <person name="Xia K."/>
            <person name="Li Y."/>
        </authorList>
    </citation>
    <scope>NUCLEOTIDE SEQUENCE</scope>
    <source>
        <strain evidence="6">Ab3</strain>
        <plasmid evidence="6">ApAb3p2</plasmid>
    </source>
</reference>
<accession>A0A0S3JQ85</accession>
<keyword evidence="4" id="KW-0067">ATP-binding</keyword>
<dbReference type="PANTHER" id="PTHR43788:SF8">
    <property type="entry name" value="DNA-BINDING PROTEIN SMUBP-2"/>
    <property type="match status" value="1"/>
</dbReference>
<proteinExistence type="predicted"/>
<dbReference type="GO" id="GO:0016787">
    <property type="term" value="F:hydrolase activity"/>
    <property type="evidence" value="ECO:0007669"/>
    <property type="project" value="UniProtKB-KW"/>
</dbReference>
<dbReference type="EMBL" id="CP013470">
    <property type="protein sequence ID" value="ALR88365.1"/>
    <property type="molecule type" value="Genomic_DNA"/>
</dbReference>
<name>A0A0S3JQ85_ACEPA</name>
<evidence type="ECO:0000259" key="5">
    <source>
        <dbReference type="Pfam" id="PF13087"/>
    </source>
</evidence>
<dbReference type="RefSeq" id="WP_168455054.1">
    <property type="nucleotide sequence ID" value="NZ_CP013470.1"/>
</dbReference>
<dbReference type="PANTHER" id="PTHR43788">
    <property type="entry name" value="DNA2/NAM7 HELICASE FAMILY MEMBER"/>
    <property type="match status" value="1"/>
</dbReference>
<organism evidence="6">
    <name type="scientific">Acetobacter pasteurianus</name>
    <name type="common">Acetobacter turbidans</name>
    <dbReference type="NCBI Taxonomy" id="438"/>
    <lineage>
        <taxon>Bacteria</taxon>
        <taxon>Pseudomonadati</taxon>
        <taxon>Pseudomonadota</taxon>
        <taxon>Alphaproteobacteria</taxon>
        <taxon>Acetobacterales</taxon>
        <taxon>Acetobacteraceae</taxon>
        <taxon>Acetobacter</taxon>
    </lineage>
</organism>
<protein>
    <submittedName>
        <fullName evidence="6">Damage-inducible protein</fullName>
    </submittedName>
</protein>
<dbReference type="GO" id="GO:0005524">
    <property type="term" value="F:ATP binding"/>
    <property type="evidence" value="ECO:0007669"/>
    <property type="project" value="UniProtKB-KW"/>
</dbReference>
<evidence type="ECO:0000256" key="4">
    <source>
        <dbReference type="ARBA" id="ARBA00022840"/>
    </source>
</evidence>